<organism evidence="3 4">
    <name type="scientific">Halobaculum litoreum</name>
    <dbReference type="NCBI Taxonomy" id="3031998"/>
    <lineage>
        <taxon>Archaea</taxon>
        <taxon>Methanobacteriati</taxon>
        <taxon>Methanobacteriota</taxon>
        <taxon>Stenosarchaea group</taxon>
        <taxon>Halobacteria</taxon>
        <taxon>Halobacteriales</taxon>
        <taxon>Haloferacaceae</taxon>
        <taxon>Halobaculum</taxon>
    </lineage>
</organism>
<protein>
    <submittedName>
        <fullName evidence="3">DUF58 domain-containing protein</fullName>
    </submittedName>
</protein>
<dbReference type="Pfam" id="PF01882">
    <property type="entry name" value="DUF58"/>
    <property type="match status" value="1"/>
</dbReference>
<dbReference type="Proteomes" id="UP001596368">
    <property type="component" value="Unassembled WGS sequence"/>
</dbReference>
<feature type="region of interest" description="Disordered" evidence="1">
    <location>
        <begin position="142"/>
        <end position="236"/>
    </location>
</feature>
<dbReference type="Pfam" id="PF23933">
    <property type="entry name" value="DUF7269"/>
    <property type="match status" value="1"/>
</dbReference>
<dbReference type="PANTHER" id="PTHR33608">
    <property type="entry name" value="BLL2464 PROTEIN"/>
    <property type="match status" value="1"/>
</dbReference>
<proteinExistence type="predicted"/>
<dbReference type="InterPro" id="IPR002881">
    <property type="entry name" value="DUF58"/>
</dbReference>
<evidence type="ECO:0000256" key="1">
    <source>
        <dbReference type="SAM" id="MobiDB-lite"/>
    </source>
</evidence>
<sequence>MRASAVVGVAAVAFGLVVVAQRGLAGLFDLTYVFVTGAGVLALVQGLRYANEARSVDRRAVETGDPEERYAVPVPGDDIDALVSTRGFGRATIKRRREFRGRLHTVAVETLRARGDYAEASVEAAVDEGTWTDDPVAAWFVGADVPSPGRPPAATARLRRGVPLRRRPDRRRARGRPHRGRPGRAGGRRVALAPPRRPRAPGRPPSARRRPRRAPGGAPVSDRGGREGPRATNGRNLVAADRIRAKGVLPTGRWTGMAALALVPVGLGVLLRHPPLVLVGALGVAFAAFARGDTAPEIDVALERELSDPTPDPGDTVTVTLRVRNEGDGVLPDLRVVDGVPAALAAEGPARLGTALRPGRTATLRYEVTAVRGAHEWDPVHVLARNPSGSRERDARLEATGTTTLRCTPELEASSSLPLRGLTTVYSGRVPTGVGGSGLEFHSTREYRHGDPAKRVNWARYARTGELSTLEFREERAATVVVCIDAREEAYLAPDAESANAVERSVEAASQAVPALLDSGDRVGVAAFGPGDCWLDPGVGDDHAVRARELLATHPALAPTPAGERFLPTTWVRRFRRWLPADAQVLFCTPLPDDYAVTVARRLDAYGHAVTVVSPDPTADDTPGHRLSRVERANRVSRLRSAGIRVLDWGDEPLATELERASARWSR</sequence>
<dbReference type="EMBL" id="JBHSZG010000001">
    <property type="protein sequence ID" value="MFC7136205.1"/>
    <property type="molecule type" value="Genomic_DNA"/>
</dbReference>
<name>A0ABD5XRD8_9EURY</name>
<gene>
    <name evidence="3" type="ORF">ACFQRB_05780</name>
</gene>
<dbReference type="InterPro" id="IPR055693">
    <property type="entry name" value="DUF7269"/>
</dbReference>
<feature type="compositionally biased region" description="Basic residues" evidence="1">
    <location>
        <begin position="196"/>
        <end position="213"/>
    </location>
</feature>
<feature type="compositionally biased region" description="Basic residues" evidence="1">
    <location>
        <begin position="157"/>
        <end position="182"/>
    </location>
</feature>
<comment type="caution">
    <text evidence="3">The sequence shown here is derived from an EMBL/GenBank/DDBJ whole genome shotgun (WGS) entry which is preliminary data.</text>
</comment>
<dbReference type="PANTHER" id="PTHR33608:SF6">
    <property type="entry name" value="BLL2464 PROTEIN"/>
    <property type="match status" value="1"/>
</dbReference>
<accession>A0ABD5XRD8</accession>
<feature type="domain" description="DUF58" evidence="2">
    <location>
        <begin position="444"/>
        <end position="556"/>
    </location>
</feature>
<dbReference type="AlphaFoldDB" id="A0ABD5XRD8"/>
<evidence type="ECO:0000313" key="3">
    <source>
        <dbReference type="EMBL" id="MFC7136205.1"/>
    </source>
</evidence>
<keyword evidence="4" id="KW-1185">Reference proteome</keyword>
<evidence type="ECO:0000259" key="2">
    <source>
        <dbReference type="Pfam" id="PF01882"/>
    </source>
</evidence>
<evidence type="ECO:0000313" key="4">
    <source>
        <dbReference type="Proteomes" id="UP001596368"/>
    </source>
</evidence>
<reference evidence="3 4" key="1">
    <citation type="journal article" date="2019" name="Int. J. Syst. Evol. Microbiol.">
        <title>The Global Catalogue of Microorganisms (GCM) 10K type strain sequencing project: providing services to taxonomists for standard genome sequencing and annotation.</title>
        <authorList>
            <consortium name="The Broad Institute Genomics Platform"/>
            <consortium name="The Broad Institute Genome Sequencing Center for Infectious Disease"/>
            <person name="Wu L."/>
            <person name="Ma J."/>
        </authorList>
    </citation>
    <scope>NUCLEOTIDE SEQUENCE [LARGE SCALE GENOMIC DNA]</scope>
    <source>
        <strain evidence="3 4">DT92</strain>
    </source>
</reference>